<keyword evidence="3" id="KW-1185">Reference proteome</keyword>
<evidence type="ECO:0000256" key="1">
    <source>
        <dbReference type="SAM" id="SignalP"/>
    </source>
</evidence>
<feature type="chain" id="PRO_5046611154" description="Calcium-binding protein" evidence="1">
    <location>
        <begin position="35"/>
        <end position="269"/>
    </location>
</feature>
<evidence type="ECO:0000313" key="2">
    <source>
        <dbReference type="EMBL" id="GAA3919542.1"/>
    </source>
</evidence>
<dbReference type="RefSeq" id="WP_345282838.1">
    <property type="nucleotide sequence ID" value="NZ_BAABAJ010000008.1"/>
</dbReference>
<evidence type="ECO:0008006" key="4">
    <source>
        <dbReference type="Google" id="ProtNLM"/>
    </source>
</evidence>
<feature type="signal peptide" evidence="1">
    <location>
        <begin position="1"/>
        <end position="34"/>
    </location>
</feature>
<gene>
    <name evidence="2" type="ORF">GCM10022244_30790</name>
</gene>
<accession>A0ABP7MC56</accession>
<proteinExistence type="predicted"/>
<comment type="caution">
    <text evidence="2">The sequence shown here is derived from an EMBL/GenBank/DDBJ whole genome shotgun (WGS) entry which is preliminary data.</text>
</comment>
<reference evidence="3" key="1">
    <citation type="journal article" date="2019" name="Int. J. Syst. Evol. Microbiol.">
        <title>The Global Catalogue of Microorganisms (GCM) 10K type strain sequencing project: providing services to taxonomists for standard genome sequencing and annotation.</title>
        <authorList>
            <consortium name="The Broad Institute Genomics Platform"/>
            <consortium name="The Broad Institute Genome Sequencing Center for Infectious Disease"/>
            <person name="Wu L."/>
            <person name="Ma J."/>
        </authorList>
    </citation>
    <scope>NUCLEOTIDE SEQUENCE [LARGE SCALE GENOMIC DNA]</scope>
    <source>
        <strain evidence="3">JCM 16956</strain>
    </source>
</reference>
<keyword evidence="1" id="KW-0732">Signal</keyword>
<protein>
    <recommendedName>
        <fullName evidence="4">Calcium-binding protein</fullName>
    </recommendedName>
</protein>
<name>A0ABP7MC56_9ACTN</name>
<dbReference type="EMBL" id="BAABAJ010000008">
    <property type="protein sequence ID" value="GAA3919542.1"/>
    <property type="molecule type" value="Genomic_DNA"/>
</dbReference>
<dbReference type="Proteomes" id="UP001501000">
    <property type="component" value="Unassembled WGS sequence"/>
</dbReference>
<organism evidence="2 3">
    <name type="scientific">Streptomyces gulbargensis</name>
    <dbReference type="NCBI Taxonomy" id="364901"/>
    <lineage>
        <taxon>Bacteria</taxon>
        <taxon>Bacillati</taxon>
        <taxon>Actinomycetota</taxon>
        <taxon>Actinomycetes</taxon>
        <taxon>Kitasatosporales</taxon>
        <taxon>Streptomycetaceae</taxon>
        <taxon>Streptomyces</taxon>
    </lineage>
</organism>
<evidence type="ECO:0000313" key="3">
    <source>
        <dbReference type="Proteomes" id="UP001501000"/>
    </source>
</evidence>
<sequence>MSSWGDFLRLRALSRARHRVTAAAVVGAALTASAVTTAVAPDARAATTMRITKVVVNGGKDIVLATAAKRVTVTATISEDSALEQVWLDLENRTGDRLNFHASRQATCSAAGTVKTCTTTLTLDPRSDMVHNSLAGPANWTAYAQAKARDGDFDSDYFPSVAVRRLVAVSGDAGPEPVRKGAALTVTGRLTAANWNTHSWTALAGRPVQLQFCKSPCTSYSTVRTVTSPSTGALRATVTASADGYWRWYHPAPVWATAASSPADHVDVR</sequence>